<dbReference type="GO" id="GO:0008174">
    <property type="term" value="F:mRNA methyltransferase activity"/>
    <property type="evidence" value="ECO:0007669"/>
    <property type="project" value="UniProtKB-UniRule"/>
</dbReference>
<dbReference type="InterPro" id="IPR043646">
    <property type="entry name" value="Chropara_Vmeth_dom"/>
</dbReference>
<evidence type="ECO:0000256" key="2">
    <source>
        <dbReference type="SAM" id="Phobius"/>
    </source>
</evidence>
<evidence type="ECO:0000256" key="1">
    <source>
        <dbReference type="SAM" id="MobiDB-lite"/>
    </source>
</evidence>
<keyword evidence="2" id="KW-0812">Transmembrane</keyword>
<feature type="compositionally biased region" description="Polar residues" evidence="1">
    <location>
        <begin position="633"/>
        <end position="643"/>
    </location>
</feature>
<dbReference type="GO" id="GO:0016556">
    <property type="term" value="P:mRNA modification"/>
    <property type="evidence" value="ECO:0007669"/>
    <property type="project" value="InterPro"/>
</dbReference>
<dbReference type="Pfam" id="PF19223">
    <property type="entry name" value="Chropara_Vmeth"/>
    <property type="match status" value="1"/>
</dbReference>
<feature type="region of interest" description="Disordered" evidence="1">
    <location>
        <begin position="590"/>
        <end position="689"/>
    </location>
</feature>
<organism evidence="4">
    <name type="scientific">Riboviria sp</name>
    <dbReference type="NCBI Taxonomy" id="2585031"/>
    <lineage>
        <taxon>Viruses</taxon>
        <taxon>Riboviria</taxon>
    </lineage>
</organism>
<evidence type="ECO:0000313" key="4">
    <source>
        <dbReference type="EMBL" id="UGO57228.1"/>
    </source>
</evidence>
<keyword evidence="2" id="KW-0472">Membrane</keyword>
<feature type="region of interest" description="Disordered" evidence="1">
    <location>
        <begin position="701"/>
        <end position="731"/>
    </location>
</feature>
<accession>A0A8K1U415</accession>
<reference evidence="4" key="1">
    <citation type="submission" date="2020-11" db="EMBL/GenBank/DDBJ databases">
        <title>RNA virus dark matter in the feces of wild birds.</title>
        <authorList>
            <person name="Lu X."/>
            <person name="Yang X.S."/>
            <person name="Zhang W."/>
        </authorList>
    </citation>
    <scope>NUCLEOTIDE SEQUENCE</scope>
    <source>
        <strain evidence="4">Jay154con16</strain>
    </source>
</reference>
<dbReference type="GO" id="GO:0003723">
    <property type="term" value="F:RNA binding"/>
    <property type="evidence" value="ECO:0007669"/>
    <property type="project" value="InterPro"/>
</dbReference>
<name>A0A8K1U415_9VIRU</name>
<feature type="domain" description="Alphavirus-like MT" evidence="3">
    <location>
        <begin position="211"/>
        <end position="381"/>
    </location>
</feature>
<feature type="transmembrane region" description="Helical" evidence="2">
    <location>
        <begin position="152"/>
        <end position="177"/>
    </location>
</feature>
<proteinExistence type="predicted"/>
<feature type="compositionally biased region" description="Low complexity" evidence="1">
    <location>
        <begin position="707"/>
        <end position="724"/>
    </location>
</feature>
<evidence type="ECO:0000259" key="3">
    <source>
        <dbReference type="PROSITE" id="PS51743"/>
    </source>
</evidence>
<protein>
    <recommendedName>
        <fullName evidence="3">Alphavirus-like MT domain-containing protein</fullName>
    </recommendedName>
</protein>
<dbReference type="InterPro" id="IPR002588">
    <property type="entry name" value="Alphavirus-like_MT_dom"/>
</dbReference>
<sequence length="731" mass="80555">MTQAVAFTCLMGVFGLLVATTRSRIASVLFLGLMMLLDWIWIETIVSRVLDDTMRIWLANGTDDAYEGTVFRGIAMRRQVFCGQHEAVKRTDDWVDWATGGAVRLLHSEYSTCQLLQEYPAFRSDPPATWRGIAWLYATVCQLPGTLLSATLWFVVLATFGGLSLTVLLSAAMYYIWRACAQTVVIVKTNIPPESASKLREWLALELSPFAPTPTGTNPHWALAAERSFIQKVFQKFLLSRFARIRDIGGSTKRARNLGTKLHVCNPCLDALDNVRHDASVIQNEVCGNKAELCPSRFRLPFAMAIHSMYYLDQDAIVAAVTGPTLVALHRFSGTSGTLRAENGDIQASWSIENNEVVMSPVGGTEYRHPNLKLKQNGSIVTNGGAVCYEHVGQLVNSHIYLMQPVNGSYRTDDRRNLVITPIKTAHTLTHGTAFRRATDWVVQVDGNSYLAPAAIIEHVASQSVKQLASVDTLGFRASVSSWLVSLLKSKGHDDLLQVTDQLIELVTQRCQEIYSDFANVQVAYPENYKDMWYPMRKLTDLQMQWRLRSVRNTFGRLENAMRTVAPYKFNECTYHTTYEAIVRHVPGEVEQTGTPNDRPFQAAGPANDAGSNHQRERGASGNNHEQSRVGGTPSNQPRTGNGSPPRGQQGAGASNSRTNIGPPPQRGVRPFNSPPVAQAPSPARVIAPAERGQSVYMFMSEDDASSVDSAAVPSRPVSVASSSSRDDVHG</sequence>
<feature type="transmembrane region" description="Helical" evidence="2">
    <location>
        <begin position="29"/>
        <end position="50"/>
    </location>
</feature>
<keyword evidence="2" id="KW-1133">Transmembrane helix</keyword>
<dbReference type="GO" id="GO:0006396">
    <property type="term" value="P:RNA processing"/>
    <property type="evidence" value="ECO:0007669"/>
    <property type="project" value="InterPro"/>
</dbReference>
<dbReference type="EMBL" id="MW239262">
    <property type="protein sequence ID" value="UGO57228.1"/>
    <property type="molecule type" value="Genomic_RNA"/>
</dbReference>
<dbReference type="PROSITE" id="PS51743">
    <property type="entry name" value="ALPHAVIRUS_MT"/>
    <property type="match status" value="1"/>
</dbReference>